<dbReference type="GO" id="GO:0016787">
    <property type="term" value="F:hydrolase activity"/>
    <property type="evidence" value="ECO:0007669"/>
    <property type="project" value="UniProtKB-KW"/>
</dbReference>
<evidence type="ECO:0000313" key="3">
    <source>
        <dbReference type="EMBL" id="QWC11494.1"/>
    </source>
</evidence>
<sequence length="271" mass="28825">MNNSTVIQRNNVRVLGRADGPALLLVQGFGCDQVIWNRILPFFTDLYKVVLFDHAGTGGADPEAYDPAKYASLGGYLTDLEEVLEVLDLRDAAVVGHSVAGMMALAAAVNNPRIARLVLVCTSACYLSDDGYTGGLPMEALDGVLAAVESNYPLWAAGAAAGIAGAPAGSDLSTELADQMCRLNPDFVKDFLRMSFTADVRHLLPKVAAPTLILQTQADPLTPGPASRYLHEHLPDSAVHKLAVHGHMPHINSPRTTAEAILQHLEAVPRG</sequence>
<reference evidence="3 4" key="1">
    <citation type="submission" date="2021-05" db="EMBL/GenBank/DDBJ databases">
        <title>Novel species in genus Arthrobacter.</title>
        <authorList>
            <person name="Zhang G."/>
        </authorList>
    </citation>
    <scope>NUCLEOTIDE SEQUENCE [LARGE SCALE GENOMIC DNA]</scope>
    <source>
        <strain evidence="4">zg-ZUI227</strain>
    </source>
</reference>
<dbReference type="AlphaFoldDB" id="A0A975R2F7"/>
<evidence type="ECO:0000256" key="1">
    <source>
        <dbReference type="ARBA" id="ARBA00008645"/>
    </source>
</evidence>
<dbReference type="Pfam" id="PF12697">
    <property type="entry name" value="Abhydrolase_6"/>
    <property type="match status" value="1"/>
</dbReference>
<accession>A0A975R2F7</accession>
<dbReference type="PANTHER" id="PTHR43039">
    <property type="entry name" value="ESTERASE-RELATED"/>
    <property type="match status" value="1"/>
</dbReference>
<evidence type="ECO:0000313" key="4">
    <source>
        <dbReference type="Proteomes" id="UP000676885"/>
    </source>
</evidence>
<dbReference type="InterPro" id="IPR000073">
    <property type="entry name" value="AB_hydrolase_1"/>
</dbReference>
<organism evidence="3 4">
    <name type="scientific">Arthrobacter jiangjiafuii</name>
    <dbReference type="NCBI Taxonomy" id="2817475"/>
    <lineage>
        <taxon>Bacteria</taxon>
        <taxon>Bacillati</taxon>
        <taxon>Actinomycetota</taxon>
        <taxon>Actinomycetes</taxon>
        <taxon>Micrococcales</taxon>
        <taxon>Micrococcaceae</taxon>
        <taxon>Arthrobacter</taxon>
    </lineage>
</organism>
<gene>
    <name evidence="3" type="ORF">KKR91_08110</name>
</gene>
<dbReference type="SUPFAM" id="SSF53474">
    <property type="entry name" value="alpha/beta-Hydrolases"/>
    <property type="match status" value="1"/>
</dbReference>
<dbReference type="KEGG" id="ajg:KKR91_08110"/>
<feature type="domain" description="AB hydrolase-1" evidence="2">
    <location>
        <begin position="23"/>
        <end position="260"/>
    </location>
</feature>
<keyword evidence="3" id="KW-0378">Hydrolase</keyword>
<protein>
    <submittedName>
        <fullName evidence="3">Alpha/beta hydrolase</fullName>
    </submittedName>
</protein>
<proteinExistence type="inferred from homology"/>
<name>A0A975R2F7_9MICC</name>
<dbReference type="Gene3D" id="3.40.50.1820">
    <property type="entry name" value="alpha/beta hydrolase"/>
    <property type="match status" value="1"/>
</dbReference>
<dbReference type="RefSeq" id="WP_210228515.1">
    <property type="nucleotide sequence ID" value="NZ_CP076022.1"/>
</dbReference>
<dbReference type="Proteomes" id="UP000676885">
    <property type="component" value="Chromosome"/>
</dbReference>
<dbReference type="InterPro" id="IPR029058">
    <property type="entry name" value="AB_hydrolase_fold"/>
</dbReference>
<comment type="similarity">
    <text evidence="1">Belongs to the AB hydrolase superfamily.</text>
</comment>
<keyword evidence="4" id="KW-1185">Reference proteome</keyword>
<evidence type="ECO:0000259" key="2">
    <source>
        <dbReference type="Pfam" id="PF12697"/>
    </source>
</evidence>
<dbReference type="EMBL" id="CP076022">
    <property type="protein sequence ID" value="QWC11494.1"/>
    <property type="molecule type" value="Genomic_DNA"/>
</dbReference>